<organism evidence="1 2">
    <name type="scientific">Melastoma candidum</name>
    <dbReference type="NCBI Taxonomy" id="119954"/>
    <lineage>
        <taxon>Eukaryota</taxon>
        <taxon>Viridiplantae</taxon>
        <taxon>Streptophyta</taxon>
        <taxon>Embryophyta</taxon>
        <taxon>Tracheophyta</taxon>
        <taxon>Spermatophyta</taxon>
        <taxon>Magnoliopsida</taxon>
        <taxon>eudicotyledons</taxon>
        <taxon>Gunneridae</taxon>
        <taxon>Pentapetalae</taxon>
        <taxon>rosids</taxon>
        <taxon>malvids</taxon>
        <taxon>Myrtales</taxon>
        <taxon>Melastomataceae</taxon>
        <taxon>Melastomatoideae</taxon>
        <taxon>Melastomateae</taxon>
        <taxon>Melastoma</taxon>
    </lineage>
</organism>
<sequence>MAQMSQVSRVSVHVDLTCPADKFYGMFRKNIGQLVQISPLPTFPSLEPRLPFSYALGHFLGTPLTVKARHDTNDATKTITFTALEGDLLKVFKSFKVKLQVERGVAKWSLEFEKINPSMPNPTEYVDFLNKVSKGLNAQLGRA</sequence>
<protein>
    <submittedName>
        <fullName evidence="1">Uncharacterized protein</fullName>
    </submittedName>
</protein>
<proteinExistence type="predicted"/>
<reference evidence="2" key="1">
    <citation type="journal article" date="2023" name="Front. Plant Sci.">
        <title>Chromosomal-level genome assembly of Melastoma candidum provides insights into trichome evolution.</title>
        <authorList>
            <person name="Zhong Y."/>
            <person name="Wu W."/>
            <person name="Sun C."/>
            <person name="Zou P."/>
            <person name="Liu Y."/>
            <person name="Dai S."/>
            <person name="Zhou R."/>
        </authorList>
    </citation>
    <scope>NUCLEOTIDE SEQUENCE [LARGE SCALE GENOMIC DNA]</scope>
</reference>
<keyword evidence="2" id="KW-1185">Reference proteome</keyword>
<evidence type="ECO:0000313" key="1">
    <source>
        <dbReference type="EMBL" id="KAI4320291.1"/>
    </source>
</evidence>
<dbReference type="Proteomes" id="UP001057402">
    <property type="component" value="Chromosome 10"/>
</dbReference>
<accession>A0ACB9M9P3</accession>
<name>A0ACB9M9P3_9MYRT</name>
<evidence type="ECO:0000313" key="2">
    <source>
        <dbReference type="Proteomes" id="UP001057402"/>
    </source>
</evidence>
<gene>
    <name evidence="1" type="ORF">MLD38_033787</name>
</gene>
<comment type="caution">
    <text evidence="1">The sequence shown here is derived from an EMBL/GenBank/DDBJ whole genome shotgun (WGS) entry which is preliminary data.</text>
</comment>
<dbReference type="EMBL" id="CM042889">
    <property type="protein sequence ID" value="KAI4320291.1"/>
    <property type="molecule type" value="Genomic_DNA"/>
</dbReference>